<dbReference type="RefSeq" id="WP_218393670.1">
    <property type="nucleotide sequence ID" value="NZ_JAHUZE010000004.1"/>
</dbReference>
<keyword evidence="5" id="KW-1185">Reference proteome</keyword>
<feature type="signal peptide" evidence="3">
    <location>
        <begin position="1"/>
        <end position="18"/>
    </location>
</feature>
<keyword evidence="3" id="KW-0732">Signal</keyword>
<feature type="transmembrane region" description="Helical" evidence="2">
    <location>
        <begin position="32"/>
        <end position="50"/>
    </location>
</feature>
<organism evidence="4 5">
    <name type="scientific">Maritimibacter dapengensis</name>
    <dbReference type="NCBI Taxonomy" id="2836868"/>
    <lineage>
        <taxon>Bacteria</taxon>
        <taxon>Pseudomonadati</taxon>
        <taxon>Pseudomonadota</taxon>
        <taxon>Alphaproteobacteria</taxon>
        <taxon>Rhodobacterales</taxon>
        <taxon>Roseobacteraceae</taxon>
        <taxon>Maritimibacter</taxon>
    </lineage>
</organism>
<keyword evidence="2" id="KW-1133">Transmembrane helix</keyword>
<evidence type="ECO:0000313" key="5">
    <source>
        <dbReference type="Proteomes" id="UP000756530"/>
    </source>
</evidence>
<reference evidence="4 5" key="1">
    <citation type="submission" date="2021-05" db="EMBL/GenBank/DDBJ databases">
        <title>Culturable bacteria isolated from Daya Bay.</title>
        <authorList>
            <person name="Zheng W."/>
            <person name="Yu S."/>
            <person name="Huang Y."/>
        </authorList>
    </citation>
    <scope>NUCLEOTIDE SEQUENCE [LARGE SCALE GENOMIC DNA]</scope>
    <source>
        <strain evidence="4 5">DP4N28-5</strain>
    </source>
</reference>
<accession>A0ABS6T6Z5</accession>
<feature type="compositionally biased region" description="Acidic residues" evidence="1">
    <location>
        <begin position="58"/>
        <end position="77"/>
    </location>
</feature>
<proteinExistence type="predicted"/>
<evidence type="ECO:0000256" key="3">
    <source>
        <dbReference type="SAM" id="SignalP"/>
    </source>
</evidence>
<protein>
    <submittedName>
        <fullName evidence="4">Uncharacterized protein</fullName>
    </submittedName>
</protein>
<evidence type="ECO:0000256" key="1">
    <source>
        <dbReference type="SAM" id="MobiDB-lite"/>
    </source>
</evidence>
<sequence>MKKLLTFLLMLSPSAAYSHVGHLGDVAGHDHWVAGVAIGTAIGVAIWGVLAGKKDQEASDGADDEPSADPDSEPQDA</sequence>
<dbReference type="InterPro" id="IPR046619">
    <property type="entry name" value="DUF6732"/>
</dbReference>
<keyword evidence="2" id="KW-0812">Transmembrane</keyword>
<evidence type="ECO:0000256" key="2">
    <source>
        <dbReference type="SAM" id="Phobius"/>
    </source>
</evidence>
<feature type="chain" id="PRO_5047252257" evidence="3">
    <location>
        <begin position="19"/>
        <end position="77"/>
    </location>
</feature>
<gene>
    <name evidence="4" type="ORF">KJP28_16175</name>
</gene>
<feature type="region of interest" description="Disordered" evidence="1">
    <location>
        <begin position="55"/>
        <end position="77"/>
    </location>
</feature>
<name>A0ABS6T6Z5_9RHOB</name>
<comment type="caution">
    <text evidence="4">The sequence shown here is derived from an EMBL/GenBank/DDBJ whole genome shotgun (WGS) entry which is preliminary data.</text>
</comment>
<dbReference type="EMBL" id="JAHUZE010000004">
    <property type="protein sequence ID" value="MBV7380463.1"/>
    <property type="molecule type" value="Genomic_DNA"/>
</dbReference>
<dbReference type="Pfam" id="PF20506">
    <property type="entry name" value="DUF6732"/>
    <property type="match status" value="1"/>
</dbReference>
<keyword evidence="2" id="KW-0472">Membrane</keyword>
<dbReference type="Proteomes" id="UP000756530">
    <property type="component" value="Unassembled WGS sequence"/>
</dbReference>
<evidence type="ECO:0000313" key="4">
    <source>
        <dbReference type="EMBL" id="MBV7380463.1"/>
    </source>
</evidence>